<sequence>MRLLRPRERVIQPFHFFFALSLLGQDVASLKAFQRSDSRYTPRPDKSGSCVVHTSPSITTNSHRADYQRDKDKKCHERAGYNWLYRYDRAWLVDNVHPLPPTRARTCRADWGKRDEEFLSRMLAARHLILLRVGKPSKITKSELARSIPGGSGLLRNIAKLKKSSEMLPVLIENEHDFQLRKLQWAIENLPYPKFLQHWLVIKLAGIRVSRFDRCELQELIDARRLVNGVV</sequence>
<dbReference type="Proteomes" id="UP001329505">
    <property type="component" value="Unassembled WGS sequence"/>
</dbReference>
<feature type="domain" description="Transposon Tn7 transposition protein TnsD C-terminal" evidence="1">
    <location>
        <begin position="78"/>
        <end position="166"/>
    </location>
</feature>
<protein>
    <submittedName>
        <fullName evidence="2">TnsD family Tn7-like transposition protein</fullName>
    </submittedName>
</protein>
<dbReference type="InterPro" id="IPR032750">
    <property type="entry name" value="TnsD_C"/>
</dbReference>
<comment type="caution">
    <text evidence="2">The sequence shown here is derived from an EMBL/GenBank/DDBJ whole genome shotgun (WGS) entry which is preliminary data.</text>
</comment>
<evidence type="ECO:0000259" key="1">
    <source>
        <dbReference type="Pfam" id="PF15978"/>
    </source>
</evidence>
<dbReference type="EMBL" id="JAZDQQ010000020">
    <property type="protein sequence ID" value="MEE1882655.1"/>
    <property type="molecule type" value="Genomic_DNA"/>
</dbReference>
<dbReference type="RefSeq" id="WP_330126383.1">
    <property type="nucleotide sequence ID" value="NZ_JAZDQQ010000020.1"/>
</dbReference>
<organism evidence="2 3">
    <name type="scientific">Pseudomonas soli</name>
    <dbReference type="NCBI Taxonomy" id="1306993"/>
    <lineage>
        <taxon>Bacteria</taxon>
        <taxon>Pseudomonadati</taxon>
        <taxon>Pseudomonadota</taxon>
        <taxon>Gammaproteobacteria</taxon>
        <taxon>Pseudomonadales</taxon>
        <taxon>Pseudomonadaceae</taxon>
        <taxon>Pseudomonas</taxon>
    </lineage>
</organism>
<reference evidence="2 3" key="1">
    <citation type="submission" date="2024-01" db="EMBL/GenBank/DDBJ databases">
        <title>Unpublished Manusciprt.</title>
        <authorList>
            <person name="Duman M."/>
            <person name="Valdes E.G."/>
            <person name="Ajmi N."/>
            <person name="Altun S."/>
            <person name="Saticioglu I.B."/>
        </authorList>
    </citation>
    <scope>NUCLEOTIDE SEQUENCE [LARGE SCALE GENOMIC DNA]</scope>
    <source>
        <strain evidence="2 3">139P</strain>
    </source>
</reference>
<keyword evidence="3" id="KW-1185">Reference proteome</keyword>
<gene>
    <name evidence="2" type="ORF">V0R55_21005</name>
</gene>
<evidence type="ECO:0000313" key="3">
    <source>
        <dbReference type="Proteomes" id="UP001329505"/>
    </source>
</evidence>
<proteinExistence type="predicted"/>
<name>A0ABU7GUM3_9PSED</name>
<accession>A0ABU7GUM3</accession>
<dbReference type="Pfam" id="PF15978">
    <property type="entry name" value="TnsD"/>
    <property type="match status" value="1"/>
</dbReference>
<evidence type="ECO:0000313" key="2">
    <source>
        <dbReference type="EMBL" id="MEE1882655.1"/>
    </source>
</evidence>